<proteinExistence type="predicted"/>
<keyword evidence="2" id="KW-1185">Reference proteome</keyword>
<evidence type="ECO:0000313" key="2">
    <source>
        <dbReference type="Proteomes" id="UP001186974"/>
    </source>
</evidence>
<protein>
    <submittedName>
        <fullName evidence="1">Uncharacterized protein</fullName>
    </submittedName>
</protein>
<accession>A0ACC3D5L9</accession>
<evidence type="ECO:0000313" key="1">
    <source>
        <dbReference type="EMBL" id="KAK3062080.1"/>
    </source>
</evidence>
<dbReference type="EMBL" id="JAWDJW010007480">
    <property type="protein sequence ID" value="KAK3062080.1"/>
    <property type="molecule type" value="Genomic_DNA"/>
</dbReference>
<gene>
    <name evidence="1" type="ORF">LTS18_004859</name>
</gene>
<comment type="caution">
    <text evidence="1">The sequence shown here is derived from an EMBL/GenBank/DDBJ whole genome shotgun (WGS) entry which is preliminary data.</text>
</comment>
<dbReference type="Proteomes" id="UP001186974">
    <property type="component" value="Unassembled WGS sequence"/>
</dbReference>
<name>A0ACC3D5L9_9PEZI</name>
<reference evidence="1" key="1">
    <citation type="submission" date="2024-09" db="EMBL/GenBank/DDBJ databases">
        <title>Black Yeasts Isolated from many extreme environments.</title>
        <authorList>
            <person name="Coleine C."/>
            <person name="Stajich J.E."/>
            <person name="Selbmann L."/>
        </authorList>
    </citation>
    <scope>NUCLEOTIDE SEQUENCE</scope>
    <source>
        <strain evidence="1">CCFEE 5737</strain>
    </source>
</reference>
<sequence length="122" mass="13514">MTKADDYRTKVHYKGSSEDFIVFVESIENFKKWKSDKTVPLVDVVDSFDVFRTHKHGAQGQLDRASKATLENEFGSSKDDVVVQQILEKGDVQESKGHGKSGDRNQTNGPGVSNMAGSNVHN</sequence>
<organism evidence="1 2">
    <name type="scientific">Coniosporium uncinatum</name>
    <dbReference type="NCBI Taxonomy" id="93489"/>
    <lineage>
        <taxon>Eukaryota</taxon>
        <taxon>Fungi</taxon>
        <taxon>Dikarya</taxon>
        <taxon>Ascomycota</taxon>
        <taxon>Pezizomycotina</taxon>
        <taxon>Dothideomycetes</taxon>
        <taxon>Dothideomycetes incertae sedis</taxon>
        <taxon>Coniosporium</taxon>
    </lineage>
</organism>